<keyword evidence="3" id="KW-0233">DNA recombination</keyword>
<evidence type="ECO:0000259" key="5">
    <source>
        <dbReference type="PROSITE" id="PS51736"/>
    </source>
</evidence>
<dbReference type="SUPFAM" id="SSF53041">
    <property type="entry name" value="Resolvase-like"/>
    <property type="match status" value="1"/>
</dbReference>
<dbReference type="Proteomes" id="UP000196485">
    <property type="component" value="Unassembled WGS sequence"/>
</dbReference>
<dbReference type="PANTHER" id="PTHR30461">
    <property type="entry name" value="DNA-INVERTASE FROM LAMBDOID PROPHAGE"/>
    <property type="match status" value="1"/>
</dbReference>
<evidence type="ECO:0000256" key="2">
    <source>
        <dbReference type="ARBA" id="ARBA00023125"/>
    </source>
</evidence>
<dbReference type="EMBL" id="FYAH01000018">
    <property type="protein sequence ID" value="SMY18470.1"/>
    <property type="molecule type" value="Genomic_DNA"/>
</dbReference>
<keyword evidence="7" id="KW-1185">Reference proteome</keyword>
<keyword evidence="2" id="KW-0238">DNA-binding</keyword>
<dbReference type="InterPro" id="IPR006119">
    <property type="entry name" value="Resolv_N"/>
</dbReference>
<protein>
    <submittedName>
        <fullName evidence="6">Transposon gamma-delta resolvase</fullName>
    </submittedName>
</protein>
<dbReference type="PROSITE" id="PS51736">
    <property type="entry name" value="RECOMBINASES_3"/>
    <property type="match status" value="1"/>
</dbReference>
<dbReference type="InterPro" id="IPR006118">
    <property type="entry name" value="Recombinase_CS"/>
</dbReference>
<sequence length="200" mass="22594">MASYAYLRISTDAQDVNNQKHGILEYANRMGLVNLAFVEDAVSGTKKWRQRRLGLMLEDMVSGDVLIFAEVTRMARSTIQVLEILEYCMDKEITVHIAKQNMVLDGSMQAKIIATILGLAGEIEREFIRQRTKEALAARVAKGITLGRPKGKAARLKLDDKREDIEKYYKMGLSLREIGKLLNIASSTLSDYIKIKQLSR</sequence>
<organism evidence="6 7">
    <name type="scientific">Photobacterium aquimaris</name>
    <dbReference type="NCBI Taxonomy" id="512643"/>
    <lineage>
        <taxon>Bacteria</taxon>
        <taxon>Pseudomonadati</taxon>
        <taxon>Pseudomonadota</taxon>
        <taxon>Gammaproteobacteria</taxon>
        <taxon>Vibrionales</taxon>
        <taxon>Vibrionaceae</taxon>
        <taxon>Photobacterium</taxon>
    </lineage>
</organism>
<dbReference type="CDD" id="cd03768">
    <property type="entry name" value="SR_ResInv"/>
    <property type="match status" value="1"/>
</dbReference>
<accession>A0A1Y6L205</accession>
<dbReference type="PROSITE" id="PS00398">
    <property type="entry name" value="RECOMBINASES_2"/>
    <property type="match status" value="1"/>
</dbReference>
<dbReference type="InterPro" id="IPR036162">
    <property type="entry name" value="Resolvase-like_N_sf"/>
</dbReference>
<gene>
    <name evidence="6" type="primary">tnpR_3</name>
    <name evidence="6" type="ORF">PAQU9191_03831</name>
</gene>
<proteinExistence type="predicted"/>
<name>A0A1Y6L205_9GAMM</name>
<dbReference type="Pfam" id="PF00239">
    <property type="entry name" value="Resolvase"/>
    <property type="match status" value="1"/>
</dbReference>
<dbReference type="GO" id="GO:0000150">
    <property type="term" value="F:DNA strand exchange activity"/>
    <property type="evidence" value="ECO:0007669"/>
    <property type="project" value="InterPro"/>
</dbReference>
<reference evidence="7" key="1">
    <citation type="submission" date="2017-06" db="EMBL/GenBank/DDBJ databases">
        <authorList>
            <person name="Rodrigo-Torres L."/>
            <person name="Arahal R. D."/>
            <person name="Lucena T."/>
        </authorList>
    </citation>
    <scope>NUCLEOTIDE SEQUENCE [LARGE SCALE GENOMIC DNA]</scope>
    <source>
        <strain evidence="7">type strain: CECT 9192</strain>
    </source>
</reference>
<dbReference type="RefSeq" id="WP_087822048.1">
    <property type="nucleotide sequence ID" value="NZ_FYAH01000018.1"/>
</dbReference>
<dbReference type="Gene3D" id="3.40.50.1390">
    <property type="entry name" value="Resolvase, N-terminal catalytic domain"/>
    <property type="match status" value="1"/>
</dbReference>
<dbReference type="AlphaFoldDB" id="A0A1Y6L205"/>
<evidence type="ECO:0000313" key="7">
    <source>
        <dbReference type="Proteomes" id="UP000196485"/>
    </source>
</evidence>
<dbReference type="InterPro" id="IPR050639">
    <property type="entry name" value="SSR_resolvase"/>
</dbReference>
<feature type="active site" description="O-(5'-phospho-DNA)-serine intermediate" evidence="4">
    <location>
        <position position="10"/>
    </location>
</feature>
<dbReference type="Gene3D" id="1.10.10.60">
    <property type="entry name" value="Homeodomain-like"/>
    <property type="match status" value="1"/>
</dbReference>
<keyword evidence="1" id="KW-0229">DNA integration</keyword>
<evidence type="ECO:0000256" key="3">
    <source>
        <dbReference type="ARBA" id="ARBA00023172"/>
    </source>
</evidence>
<dbReference type="GO" id="GO:0003677">
    <property type="term" value="F:DNA binding"/>
    <property type="evidence" value="ECO:0007669"/>
    <property type="project" value="UniProtKB-KW"/>
</dbReference>
<dbReference type="GO" id="GO:0015074">
    <property type="term" value="P:DNA integration"/>
    <property type="evidence" value="ECO:0007669"/>
    <property type="project" value="UniProtKB-KW"/>
</dbReference>
<evidence type="ECO:0000313" key="6">
    <source>
        <dbReference type="EMBL" id="SMY18470.1"/>
    </source>
</evidence>
<evidence type="ECO:0000256" key="4">
    <source>
        <dbReference type="PIRSR" id="PIRSR606118-50"/>
    </source>
</evidence>
<feature type="domain" description="Resolvase/invertase-type recombinase catalytic" evidence="5">
    <location>
        <begin position="2"/>
        <end position="143"/>
    </location>
</feature>
<dbReference type="PANTHER" id="PTHR30461:SF19">
    <property type="entry name" value="SITE-SPECIFIC RECOMBINASE RESOLVASE FAMILY"/>
    <property type="match status" value="1"/>
</dbReference>
<dbReference type="SMART" id="SM00857">
    <property type="entry name" value="Resolvase"/>
    <property type="match status" value="1"/>
</dbReference>
<evidence type="ECO:0000256" key="1">
    <source>
        <dbReference type="ARBA" id="ARBA00022908"/>
    </source>
</evidence>